<dbReference type="Gene3D" id="3.40.250.10">
    <property type="entry name" value="Rhodanese-like domain"/>
    <property type="match status" value="1"/>
</dbReference>
<feature type="domain" description="Rhodanese" evidence="1">
    <location>
        <begin position="61"/>
        <end position="147"/>
    </location>
</feature>
<dbReference type="PROSITE" id="PS50206">
    <property type="entry name" value="RHODANESE_3"/>
    <property type="match status" value="1"/>
</dbReference>
<sequence length="181" mass="20479">MAVMDPERGEIKQGACEMTDEEKRVRLLQTYSAICDENFKGVPEISSEELLQILSHPNEHVRSSIVLVDCRSDAEQSVSMFPGAVPMIEVENNLDKYKDVELIPYCAIGRRSGYFTKRVLERNPDMRIRNHVGGILDWSHVEGPLVDRNTQKAIQRVHAGGAYHLKHLPSMGKLEILLPQT</sequence>
<evidence type="ECO:0000313" key="3">
    <source>
        <dbReference type="Proteomes" id="UP000822688"/>
    </source>
</evidence>
<organism evidence="2 3">
    <name type="scientific">Ceratodon purpureus</name>
    <name type="common">Fire moss</name>
    <name type="synonym">Dicranum purpureum</name>
    <dbReference type="NCBI Taxonomy" id="3225"/>
    <lineage>
        <taxon>Eukaryota</taxon>
        <taxon>Viridiplantae</taxon>
        <taxon>Streptophyta</taxon>
        <taxon>Embryophyta</taxon>
        <taxon>Bryophyta</taxon>
        <taxon>Bryophytina</taxon>
        <taxon>Bryopsida</taxon>
        <taxon>Dicranidae</taxon>
        <taxon>Pseudoditrichales</taxon>
        <taxon>Ditrichaceae</taxon>
        <taxon>Ceratodon</taxon>
    </lineage>
</organism>
<dbReference type="AlphaFoldDB" id="A0A8T0IHD7"/>
<keyword evidence="3" id="KW-1185">Reference proteome</keyword>
<dbReference type="SUPFAM" id="SSF52821">
    <property type="entry name" value="Rhodanese/Cell cycle control phosphatase"/>
    <property type="match status" value="1"/>
</dbReference>
<name>A0A8T0IHD7_CERPU</name>
<gene>
    <name evidence="2" type="ORF">KC19_3G015000</name>
</gene>
<reference evidence="2" key="1">
    <citation type="submission" date="2020-06" db="EMBL/GenBank/DDBJ databases">
        <title>WGS assembly of Ceratodon purpureus strain R40.</title>
        <authorList>
            <person name="Carey S.B."/>
            <person name="Jenkins J."/>
            <person name="Shu S."/>
            <person name="Lovell J.T."/>
            <person name="Sreedasyam A."/>
            <person name="Maumus F."/>
            <person name="Tiley G.P."/>
            <person name="Fernandez-Pozo N."/>
            <person name="Barry K."/>
            <person name="Chen C."/>
            <person name="Wang M."/>
            <person name="Lipzen A."/>
            <person name="Daum C."/>
            <person name="Saski C.A."/>
            <person name="Payton A.C."/>
            <person name="Mcbreen J.C."/>
            <person name="Conrad R.E."/>
            <person name="Kollar L.M."/>
            <person name="Olsson S."/>
            <person name="Huttunen S."/>
            <person name="Landis J.B."/>
            <person name="Wickett N.J."/>
            <person name="Johnson M.G."/>
            <person name="Rensing S.A."/>
            <person name="Grimwood J."/>
            <person name="Schmutz J."/>
            <person name="Mcdaniel S.F."/>
        </authorList>
    </citation>
    <scope>NUCLEOTIDE SEQUENCE</scope>
    <source>
        <strain evidence="2">R40</strain>
    </source>
</reference>
<accession>A0A8T0IHD7</accession>
<protein>
    <recommendedName>
        <fullName evidence="1">Rhodanese domain-containing protein</fullName>
    </recommendedName>
</protein>
<comment type="caution">
    <text evidence="2">The sequence shown here is derived from an EMBL/GenBank/DDBJ whole genome shotgun (WGS) entry which is preliminary data.</text>
</comment>
<dbReference type="OrthoDB" id="1890500at2759"/>
<evidence type="ECO:0000313" key="2">
    <source>
        <dbReference type="EMBL" id="KAG0581863.1"/>
    </source>
</evidence>
<dbReference type="InterPro" id="IPR001763">
    <property type="entry name" value="Rhodanese-like_dom"/>
</dbReference>
<proteinExistence type="predicted"/>
<dbReference type="InterPro" id="IPR036873">
    <property type="entry name" value="Rhodanese-like_dom_sf"/>
</dbReference>
<dbReference type="Proteomes" id="UP000822688">
    <property type="component" value="Chromosome 3"/>
</dbReference>
<evidence type="ECO:0000259" key="1">
    <source>
        <dbReference type="PROSITE" id="PS50206"/>
    </source>
</evidence>
<dbReference type="EMBL" id="CM026423">
    <property type="protein sequence ID" value="KAG0581863.1"/>
    <property type="molecule type" value="Genomic_DNA"/>
</dbReference>
<dbReference type="Pfam" id="PF00581">
    <property type="entry name" value="Rhodanese"/>
    <property type="match status" value="1"/>
</dbReference>